<reference evidence="2" key="3">
    <citation type="submission" date="2017-06" db="EMBL/GenBank/DDBJ databases">
        <authorList>
            <person name="Kim H.J."/>
            <person name="Triplett B.A."/>
        </authorList>
    </citation>
    <scope>NUCLEOTIDE SEQUENCE</scope>
    <source>
        <strain evidence="2">Ger/2007/Vole</strain>
    </source>
</reference>
<dbReference type="EMBL" id="LN864566">
    <property type="protein sequence ID" value="CRL86814.1"/>
    <property type="molecule type" value="Genomic_DNA"/>
</dbReference>
<organism evidence="1">
    <name type="scientific">Cowpox virus</name>
    <name type="common">CPV</name>
    <dbReference type="NCBI Taxonomy" id="10243"/>
    <lineage>
        <taxon>Viruses</taxon>
        <taxon>Varidnaviria</taxon>
        <taxon>Bamfordvirae</taxon>
        <taxon>Nucleocytoviricota</taxon>
        <taxon>Pokkesviricetes</taxon>
        <taxon>Chitovirales</taxon>
        <taxon>Poxviridae</taxon>
        <taxon>Chordopoxvirinae</taxon>
        <taxon>Orthopoxvirus</taxon>
        <taxon>Orthopoxvirus cowpox</taxon>
    </lineage>
</organism>
<evidence type="ECO:0000313" key="1">
    <source>
        <dbReference type="EMBL" id="CRL86814.1"/>
    </source>
</evidence>
<organismHost>
    <name type="scientific">Bos taurus</name>
    <name type="common">Bovine</name>
    <dbReference type="NCBI Taxonomy" id="9913"/>
</organismHost>
<dbReference type="Proteomes" id="UP000269844">
    <property type="component" value="Segment"/>
</dbReference>
<reference evidence="1" key="2">
    <citation type="submission" date="2015-05" db="EMBL/GenBank/DDBJ databases">
        <title>Utilizing next-generation sequencing to resolve the backbone and inform taxonomy of the Core Goodeniaceae.</title>
        <authorList>
            <person name="Michener P.S."/>
            <person name="Gardner A.G."/>
            <person name="Jabaily R.S."/>
            <person name="Sessa E."/>
        </authorList>
    </citation>
    <scope>NUCLEOTIDE SEQUENCE</scope>
    <source>
        <strain evidence="1">FM2292</strain>
    </source>
</reference>
<dbReference type="Proteomes" id="UP000154367">
    <property type="component" value="Segment"/>
</dbReference>
<gene>
    <name evidence="1" type="primary">CPXV063 CDS</name>
    <name evidence="2" type="synonym">CPXV063</name>
</gene>
<organismHost>
    <name type="scientific">Microtus agrestis</name>
    <name type="common">Short-tailed field vole</name>
    <dbReference type="NCBI Taxonomy" id="29092"/>
</organismHost>
<accession>A0A0K2YT17</accession>
<protein>
    <submittedName>
        <fullName evidence="1">CPXV063 protein</fullName>
    </submittedName>
</protein>
<evidence type="ECO:0000313" key="2">
    <source>
        <dbReference type="EMBL" id="SNB49212.1"/>
    </source>
</evidence>
<proteinExistence type="predicted"/>
<organismHost>
    <name type="scientific">Myodes glareolus</name>
    <name type="common">Bank vole</name>
    <name type="synonym">Clethrionomys glareolus</name>
    <dbReference type="NCBI Taxonomy" id="447135"/>
</organismHost>
<organismHost>
    <name type="scientific">Loxodonta africana</name>
    <name type="common">African elephant</name>
    <dbReference type="NCBI Taxonomy" id="9785"/>
</organismHost>
<reference evidence="1" key="1">
    <citation type="journal article" date="2015" name="J. Virol.">
        <title>Out of the reservoir: Phenotypic and genotypic characterization of a novel cowpox virus isolated from a common vole.</title>
        <authorList>
            <person name="Hoffmann D."/>
            <person name="Franke A."/>
            <person name="Jenckel M."/>
            <person name="Tamosiunaite A."/>
            <person name="Schluckebier J."/>
            <person name="Granzow H."/>
            <person name="Hoffmann B."/>
            <person name="Fischer S."/>
            <person name="Ulrich R.G."/>
            <person name="Hoper D."/>
            <person name="Goller K."/>
            <person name="Osterrieder N."/>
            <person name="Beer M."/>
        </authorList>
    </citation>
    <scope>NUCLEOTIDE SEQUENCE [LARGE SCALE GENOMIC DNA]</scope>
    <source>
        <strain evidence="1">FM2292</strain>
    </source>
</reference>
<dbReference type="EMBL" id="LT896722">
    <property type="protein sequence ID" value="SNB49212.1"/>
    <property type="molecule type" value="Genomic_DNA"/>
</dbReference>
<name>A0A0K2YT17_COWPX</name>
<organismHost>
    <name type="scientific">Apodemus sylvaticus</name>
    <name type="common">European woodmouse</name>
    <dbReference type="NCBI Taxonomy" id="10129"/>
</organismHost>
<sequence length="52" mass="5600">MYQYSNSSSCSSLILVSSSLFSSTYISMSNTFDNTPTMAAAADTNMTKPMTI</sequence>
<organismHost>
    <name type="scientific">Felis catus</name>
    <name type="common">Cat</name>
    <name type="synonym">Felis silvestris catus</name>
    <dbReference type="NCBI Taxonomy" id="9685"/>
</organismHost>
<organismHost>
    <name type="scientific">Homo sapiens</name>
    <name type="common">Human</name>
    <dbReference type="NCBI Taxonomy" id="9606"/>
</organismHost>
<organismHost>
    <name type="scientific">Mus musculus</name>
    <name type="common">Mouse</name>
    <dbReference type="NCBI Taxonomy" id="10090"/>
</organismHost>